<evidence type="ECO:0000313" key="4">
    <source>
        <dbReference type="Proteomes" id="UP000681720"/>
    </source>
</evidence>
<sequence length="549" mass="62979">RASALDTQLARVEGAKRDAEYKLGSIVSSLRRTIGYGSRSRSGAGIRSRSPSPTVRRRPISPTKGFDSHENRVSPILRRTSRSPHHRSRSPGYDVERAQSPGSTYVDVADIDPEQIRSALRDFVQSYISTERDRDDCVSETTQLRRINKELEENFARSEHRFNQLQKALMSFEEDKKGVDTRLQSAQSALLLHEDTIRRSERERKTMIDQITALERQILGMETEKKQIFEKMNFSKSNESRLSDEKRQLKRALEEYEARTTDLEMNKRALEGEIQRLNMILTDKDTEIQVHQERCDTLIKQIQDREEKCQSLQLSVDRLSLTLAKIEEGESSLKTRVHSLNQTLSQTNYQAADLQQKLGGIQNALQSSEADRRILQDKLEQSRLIDLATRSRRETEAETERIRSSQTAAERALEAREKSHRTRVKGLEEQITTLKEQLHQELRKRQSFLTRSMANGDEINALRREITDSLSFVSQDPRGLDPVHLDHETKRLADMNEQPVRHRSPNRRNLSPPIALRSMRAAASIAAASPSQLGPQSPNGRARSSRPRY</sequence>
<evidence type="ECO:0008006" key="5">
    <source>
        <dbReference type="Google" id="ProtNLM"/>
    </source>
</evidence>
<comment type="caution">
    <text evidence="3">The sequence shown here is derived from an EMBL/GenBank/DDBJ whole genome shotgun (WGS) entry which is preliminary data.</text>
</comment>
<name>A0A8S2PUG8_9BILA</name>
<dbReference type="AlphaFoldDB" id="A0A8S2PUG8"/>
<organism evidence="3 4">
    <name type="scientific">Rotaria magnacalcarata</name>
    <dbReference type="NCBI Taxonomy" id="392030"/>
    <lineage>
        <taxon>Eukaryota</taxon>
        <taxon>Metazoa</taxon>
        <taxon>Spiralia</taxon>
        <taxon>Gnathifera</taxon>
        <taxon>Rotifera</taxon>
        <taxon>Eurotatoria</taxon>
        <taxon>Bdelloidea</taxon>
        <taxon>Philodinida</taxon>
        <taxon>Philodinidae</taxon>
        <taxon>Rotaria</taxon>
    </lineage>
</organism>
<feature type="region of interest" description="Disordered" evidence="2">
    <location>
        <begin position="37"/>
        <end position="101"/>
    </location>
</feature>
<evidence type="ECO:0000256" key="1">
    <source>
        <dbReference type="SAM" id="Coils"/>
    </source>
</evidence>
<feature type="coiled-coil region" evidence="1">
    <location>
        <begin position="148"/>
        <end position="308"/>
    </location>
</feature>
<feature type="non-terminal residue" evidence="3">
    <location>
        <position position="549"/>
    </location>
</feature>
<feature type="compositionally biased region" description="Basic and acidic residues" evidence="2">
    <location>
        <begin position="390"/>
        <end position="403"/>
    </location>
</feature>
<feature type="compositionally biased region" description="Basic residues" evidence="2">
    <location>
        <begin position="79"/>
        <end position="89"/>
    </location>
</feature>
<dbReference type="Proteomes" id="UP000681720">
    <property type="component" value="Unassembled WGS sequence"/>
</dbReference>
<feature type="compositionally biased region" description="Low complexity" evidence="2">
    <location>
        <begin position="514"/>
        <end position="531"/>
    </location>
</feature>
<accession>A0A8S2PUG8</accession>
<keyword evidence="1" id="KW-0175">Coiled coil</keyword>
<dbReference type="SUPFAM" id="SSF57997">
    <property type="entry name" value="Tropomyosin"/>
    <property type="match status" value="1"/>
</dbReference>
<protein>
    <recommendedName>
        <fullName evidence="5">Rootletin</fullName>
    </recommendedName>
</protein>
<evidence type="ECO:0000256" key="2">
    <source>
        <dbReference type="SAM" id="MobiDB-lite"/>
    </source>
</evidence>
<feature type="compositionally biased region" description="Low complexity" evidence="2">
    <location>
        <begin position="37"/>
        <end position="54"/>
    </location>
</feature>
<reference evidence="3" key="1">
    <citation type="submission" date="2021-02" db="EMBL/GenBank/DDBJ databases">
        <authorList>
            <person name="Nowell W R."/>
        </authorList>
    </citation>
    <scope>NUCLEOTIDE SEQUENCE</scope>
</reference>
<feature type="region of interest" description="Disordered" evidence="2">
    <location>
        <begin position="390"/>
        <end position="421"/>
    </location>
</feature>
<proteinExistence type="predicted"/>
<gene>
    <name evidence="3" type="ORF">GIL414_LOCUS15495</name>
</gene>
<feature type="region of interest" description="Disordered" evidence="2">
    <location>
        <begin position="491"/>
        <end position="549"/>
    </location>
</feature>
<dbReference type="EMBL" id="CAJOBJ010006831">
    <property type="protein sequence ID" value="CAF4070667.1"/>
    <property type="molecule type" value="Genomic_DNA"/>
</dbReference>
<evidence type="ECO:0000313" key="3">
    <source>
        <dbReference type="EMBL" id="CAF4070667.1"/>
    </source>
</evidence>